<dbReference type="InterPro" id="IPR015947">
    <property type="entry name" value="PUA-like_sf"/>
</dbReference>
<feature type="compositionally biased region" description="Basic and acidic residues" evidence="3">
    <location>
        <begin position="729"/>
        <end position="744"/>
    </location>
</feature>
<evidence type="ECO:0000259" key="4">
    <source>
        <dbReference type="PROSITE" id="PS51015"/>
    </source>
</evidence>
<dbReference type="Proteomes" id="UP001516023">
    <property type="component" value="Unassembled WGS sequence"/>
</dbReference>
<comment type="subcellular location">
    <subcellularLocation>
        <location evidence="2">Nucleus</location>
    </subcellularLocation>
</comment>
<feature type="region of interest" description="Disordered" evidence="3">
    <location>
        <begin position="996"/>
        <end position="1015"/>
    </location>
</feature>
<dbReference type="Pfam" id="PF02182">
    <property type="entry name" value="SAD_SRA"/>
    <property type="match status" value="1"/>
</dbReference>
<dbReference type="AlphaFoldDB" id="A0ABD3PFN1"/>
<evidence type="ECO:0000256" key="1">
    <source>
        <dbReference type="ARBA" id="ARBA00023242"/>
    </source>
</evidence>
<dbReference type="EMBL" id="JABMIG020000218">
    <property type="protein sequence ID" value="KAL3785250.1"/>
    <property type="molecule type" value="Genomic_DNA"/>
</dbReference>
<protein>
    <recommendedName>
        <fullName evidence="4">YDG domain-containing protein</fullName>
    </recommendedName>
</protein>
<proteinExistence type="predicted"/>
<feature type="region of interest" description="Disordered" evidence="3">
    <location>
        <begin position="874"/>
        <end position="901"/>
    </location>
</feature>
<name>A0ABD3PFN1_9STRA</name>
<evidence type="ECO:0000256" key="3">
    <source>
        <dbReference type="SAM" id="MobiDB-lite"/>
    </source>
</evidence>
<feature type="domain" description="YDG" evidence="4">
    <location>
        <begin position="306"/>
        <end position="460"/>
    </location>
</feature>
<dbReference type="InterPro" id="IPR036987">
    <property type="entry name" value="SRA-YDG_sf"/>
</dbReference>
<dbReference type="PROSITE" id="PS51015">
    <property type="entry name" value="YDG"/>
    <property type="match status" value="1"/>
</dbReference>
<dbReference type="Pfam" id="PF13532">
    <property type="entry name" value="2OG-FeII_Oxy_2"/>
    <property type="match status" value="1"/>
</dbReference>
<feature type="region of interest" description="Disordered" evidence="3">
    <location>
        <begin position="714"/>
        <end position="744"/>
    </location>
</feature>
<feature type="region of interest" description="Disordered" evidence="3">
    <location>
        <begin position="522"/>
        <end position="548"/>
    </location>
</feature>
<feature type="region of interest" description="Disordered" evidence="3">
    <location>
        <begin position="800"/>
        <end position="823"/>
    </location>
</feature>
<dbReference type="InterPro" id="IPR037151">
    <property type="entry name" value="AlkB-like_sf"/>
</dbReference>
<dbReference type="GO" id="GO:0005634">
    <property type="term" value="C:nucleus"/>
    <property type="evidence" value="ECO:0007669"/>
    <property type="project" value="UniProtKB-SubCell"/>
</dbReference>
<evidence type="ECO:0000313" key="6">
    <source>
        <dbReference type="Proteomes" id="UP001516023"/>
    </source>
</evidence>
<dbReference type="Gene3D" id="2.30.280.10">
    <property type="entry name" value="SRA-YDG"/>
    <property type="match status" value="1"/>
</dbReference>
<keyword evidence="6" id="KW-1185">Reference proteome</keyword>
<organism evidence="5 6">
    <name type="scientific">Cyclotella cryptica</name>
    <dbReference type="NCBI Taxonomy" id="29204"/>
    <lineage>
        <taxon>Eukaryota</taxon>
        <taxon>Sar</taxon>
        <taxon>Stramenopiles</taxon>
        <taxon>Ochrophyta</taxon>
        <taxon>Bacillariophyta</taxon>
        <taxon>Coscinodiscophyceae</taxon>
        <taxon>Thalassiosirophycidae</taxon>
        <taxon>Stephanodiscales</taxon>
        <taxon>Stephanodiscaceae</taxon>
        <taxon>Cyclotella</taxon>
    </lineage>
</organism>
<feature type="compositionally biased region" description="Basic residues" evidence="3">
    <location>
        <begin position="878"/>
        <end position="891"/>
    </location>
</feature>
<feature type="compositionally biased region" description="Basic and acidic residues" evidence="3">
    <location>
        <begin position="892"/>
        <end position="901"/>
    </location>
</feature>
<gene>
    <name evidence="5" type="ORF">HJC23_002705</name>
</gene>
<keyword evidence="1 2" id="KW-0539">Nucleus</keyword>
<dbReference type="InterPro" id="IPR003105">
    <property type="entry name" value="SRA_YDG"/>
</dbReference>
<dbReference type="SUPFAM" id="SSF88697">
    <property type="entry name" value="PUA domain-like"/>
    <property type="match status" value="1"/>
</dbReference>
<reference evidence="5 6" key="1">
    <citation type="journal article" date="2020" name="G3 (Bethesda)">
        <title>Improved Reference Genome for Cyclotella cryptica CCMP332, a Model for Cell Wall Morphogenesis, Salinity Adaptation, and Lipid Production in Diatoms (Bacillariophyta).</title>
        <authorList>
            <person name="Roberts W.R."/>
            <person name="Downey K.M."/>
            <person name="Ruck E.C."/>
            <person name="Traller J.C."/>
            <person name="Alverson A.J."/>
        </authorList>
    </citation>
    <scope>NUCLEOTIDE SEQUENCE [LARGE SCALE GENOMIC DNA]</scope>
    <source>
        <strain evidence="5 6">CCMP332</strain>
    </source>
</reference>
<comment type="caution">
    <text evidence="5">The sequence shown here is derived from an EMBL/GenBank/DDBJ whole genome shotgun (WGS) entry which is preliminary data.</text>
</comment>
<evidence type="ECO:0000256" key="2">
    <source>
        <dbReference type="PROSITE-ProRule" id="PRU00358"/>
    </source>
</evidence>
<dbReference type="InterPro" id="IPR027450">
    <property type="entry name" value="AlkB-like"/>
</dbReference>
<dbReference type="SUPFAM" id="SSF51197">
    <property type="entry name" value="Clavaminate synthase-like"/>
    <property type="match status" value="1"/>
</dbReference>
<evidence type="ECO:0000313" key="5">
    <source>
        <dbReference type="EMBL" id="KAL3785250.1"/>
    </source>
</evidence>
<feature type="compositionally biased region" description="Polar residues" evidence="3">
    <location>
        <begin position="805"/>
        <end position="815"/>
    </location>
</feature>
<accession>A0ABD3PFN1</accession>
<dbReference type="Gene3D" id="2.60.120.590">
    <property type="entry name" value="Alpha-ketoglutarate-dependent dioxygenase AlkB-like"/>
    <property type="match status" value="1"/>
</dbReference>
<sequence>MSTLPVSQDARIIGRRREYNEAANCYGPWSNISIGPCEAEKPLLLSRGGKVVFRQNVLTCQEQTTLTAAMQNCKLFRQYSIGETYAEPRSHVLLSSKIKSIDKMNGSQQGNPGYAYHGIKMKAYPLDQIPEVERLANRLARFYGIDEWNTGVDLVAYKDGEDRMGWHADDTQGEALVVCVVVSCPEPRPLRIRPKKRYRPLSDGDEEIEIAPSAGDAYDMDGVMQIGYEHCLPKKAANASHRFAIVLRNGDVGDVSQDSGQEVINMSPPQHFASHVENQIQYPPNQELDLVTLMKRVRYKHPTVTFGQAECLEEGKCYNRRYLYSIYAHRTDQRGVNGNQTMGSDSIVNMTTATYYRSRQSDELREEDGLGWLLYTSTRQQGALALCISHTNGSPIRVFRSSRLESDYSPPPMNSANNQQGTSYRYDGLYRVVQVFDVEGNATDKKTPCGNEHFTFFLDRLPANNCAKYHNELSILDLCHKINIDRLDTKHCFVVPRPRPYYDKLCTLSDLTTKGDRKKASLFPAVDNASSPSRKLGNHSSNSQQHHHSNTCHEFLSTTLTQHTAAQKLQQDITLSHAPSARDLFSVALGTFGSTYHLECGSHDSNQSSLIPQRFPIDAVHDLSGSQLPIRFSYPPTSQDSSIESSSMLMPRLHHSQNHEMRQHFAFLPPVDAQLSLLNRSNEGEARTMLSPGHPLMNAPVVSRVDRVVIGKVPKQAPAAKGGRKKALNKSETKALGDDEAQEKRDMKKLVMLLEADYKKEKRKKMQSSTTPATEQDLATAVLPIEGFTNQAHTCKVKIKKAGKNSPTKARTSKTLRGEEAQGKRVTKNLVMQLKDDEKREKLEKMLHAGQDVGTHESLIGGVVNQAPACRVNGKRTGLGKKSKGKGITRKSLRDEEAQEKKDMKKIVMQLEADEKREKLEMMQVLVTRDARRELEAHALRLQKKLLVALKKECKANRPQRKISKKTGCSRPLRKEAIVCIKKQRKKAFLQEIKKNTDPKATKRNSTNEPRRMGMKLPPKVADEIVRPGSKISQTKSLKKANFKEPSPKAARKSSLIRQPKNNSILRKVVMRNIQIACANSAKRLRPITPRLQIDSEKGNMYLTPHLIAVGPGKTRGKNVDVKVTVTFKVDARC</sequence>